<sequence length="743" mass="85392">MIRQIPVQQDRLLRPRLLPFLLPGAPTDHGTHSEQAKNTIQAPGKHLAQASGSLSVLMISVALNTTMAHANAAPSDLERITVTGSQYTLATRHNTHFLSKERIESMPHIADDIFRLMPALPGVAAGDYSANFFVRGGHSDEVLVLLDGQQLYRPFHMKSFNSAFSIVDTDNVGAMDFSSGGFTARYGNKMSGVMAIESLYDMPQYEHSLGVSFINARAGSQGTFDDDKGSWLVSVRRGYLDLVLDAVEDESNKFEPIYADLFAKVSYELTDTQSLSGHFLYAWDDEILDDTFTEWDGVREYQVKEKVSGEYSSAYAWVVLRSDWREDLSSQTLLSVARVEENRSGGQYDPTEVWLTLDDNKFFYAYSLKQDWQWRVSDSHYLESGFEAKYLDAEYDYWLEAWYQVNYDGEDYRQQKTQLTASGNVFGAYISDRWRLNPDWVAELGLRWDQQDYYGFTKAQWSPRVALLYQPTDAQRISLSAGDYYQPEDILSLQVADGSTEFHGVEKARHVILSYQHALSPAFQWRAEAYLKKLSQLRPWYENAFDLYEFLPEGQADRYRVAPDSARVKGVELSFQHHITSKWQWHASYSWSNAQDSINGRWYPRSWDQRHAVKLTSRYQFDNGWQISGLVYFHSGWPMTGESGRLVKNTPNGTYEIQRSLNERNQLKLGNYKRIDMRIHKIYPLSNSELTVFFEVSNLLNFDNECCIDRTSYSVDGQGKLLKKEERGHWLPIIPSFGVKWAF</sequence>
<keyword evidence="8 11" id="KW-0472">Membrane</keyword>
<evidence type="ECO:0000256" key="5">
    <source>
        <dbReference type="ARBA" id="ARBA00022692"/>
    </source>
</evidence>
<dbReference type="RefSeq" id="WP_058797797.1">
    <property type="nucleotide sequence ID" value="NZ_CP013611.1"/>
</dbReference>
<gene>
    <name evidence="15" type="ORF">AT705_19030</name>
</gene>
<keyword evidence="5 11" id="KW-0812">Transmembrane</keyword>
<accession>A0A0U3GJ02</accession>
<evidence type="ECO:0000313" key="16">
    <source>
        <dbReference type="Proteomes" id="UP000069015"/>
    </source>
</evidence>
<feature type="domain" description="TonB-dependent receptor-like beta-barrel" evidence="13">
    <location>
        <begin position="308"/>
        <end position="699"/>
    </location>
</feature>
<evidence type="ECO:0000256" key="8">
    <source>
        <dbReference type="ARBA" id="ARBA00023136"/>
    </source>
</evidence>
<evidence type="ECO:0000256" key="7">
    <source>
        <dbReference type="ARBA" id="ARBA00023077"/>
    </source>
</evidence>
<dbReference type="GO" id="GO:0009279">
    <property type="term" value="C:cell outer membrane"/>
    <property type="evidence" value="ECO:0007669"/>
    <property type="project" value="UniProtKB-SubCell"/>
</dbReference>
<dbReference type="KEGG" id="prr:AT705_19030"/>
<dbReference type="InterPro" id="IPR012910">
    <property type="entry name" value="Plug_dom"/>
</dbReference>
<keyword evidence="10 11" id="KW-0998">Cell outer membrane</keyword>
<dbReference type="InterPro" id="IPR039426">
    <property type="entry name" value="TonB-dep_rcpt-like"/>
</dbReference>
<dbReference type="Gene3D" id="2.40.170.20">
    <property type="entry name" value="TonB-dependent receptor, beta-barrel domain"/>
    <property type="match status" value="1"/>
</dbReference>
<keyword evidence="9" id="KW-0675">Receptor</keyword>
<dbReference type="Pfam" id="PF00593">
    <property type="entry name" value="TonB_dep_Rec_b-barrel"/>
    <property type="match status" value="1"/>
</dbReference>
<protein>
    <recommendedName>
        <fullName evidence="17">TonB-dependent receptor</fullName>
    </recommendedName>
</protein>
<comment type="similarity">
    <text evidence="2">Belongs to the TonB-dependent receptor family. Hemoglobin/haptoglobin binding protein subfamily.</text>
</comment>
<name>A0A0U3GJ02_9GAMM</name>
<comment type="subcellular location">
    <subcellularLocation>
        <location evidence="1 11">Cell outer membrane</location>
        <topology evidence="1 11">Multi-pass membrane protein</topology>
    </subcellularLocation>
</comment>
<evidence type="ECO:0000256" key="11">
    <source>
        <dbReference type="PROSITE-ProRule" id="PRU01360"/>
    </source>
</evidence>
<evidence type="ECO:0000256" key="4">
    <source>
        <dbReference type="ARBA" id="ARBA00022452"/>
    </source>
</evidence>
<dbReference type="EMBL" id="CP013611">
    <property type="protein sequence ID" value="ALU44858.1"/>
    <property type="molecule type" value="Genomic_DNA"/>
</dbReference>
<organism evidence="15 16">
    <name type="scientific">Pseudoalteromonas rubra</name>
    <dbReference type="NCBI Taxonomy" id="43658"/>
    <lineage>
        <taxon>Bacteria</taxon>
        <taxon>Pseudomonadati</taxon>
        <taxon>Pseudomonadota</taxon>
        <taxon>Gammaproteobacteria</taxon>
        <taxon>Alteromonadales</taxon>
        <taxon>Pseudoalteromonadaceae</taxon>
        <taxon>Pseudoalteromonas</taxon>
    </lineage>
</organism>
<keyword evidence="7 12" id="KW-0798">TonB box</keyword>
<evidence type="ECO:0000256" key="12">
    <source>
        <dbReference type="RuleBase" id="RU003357"/>
    </source>
</evidence>
<evidence type="ECO:0008006" key="17">
    <source>
        <dbReference type="Google" id="ProtNLM"/>
    </source>
</evidence>
<evidence type="ECO:0000256" key="3">
    <source>
        <dbReference type="ARBA" id="ARBA00022448"/>
    </source>
</evidence>
<dbReference type="InterPro" id="IPR036942">
    <property type="entry name" value="Beta-barrel_TonB_sf"/>
</dbReference>
<keyword evidence="6" id="KW-0732">Signal</keyword>
<evidence type="ECO:0000313" key="15">
    <source>
        <dbReference type="EMBL" id="ALU44858.1"/>
    </source>
</evidence>
<evidence type="ECO:0000256" key="6">
    <source>
        <dbReference type="ARBA" id="ARBA00022729"/>
    </source>
</evidence>
<keyword evidence="4 11" id="KW-1134">Transmembrane beta strand</keyword>
<keyword evidence="3 11" id="KW-0813">Transport</keyword>
<dbReference type="GO" id="GO:0015344">
    <property type="term" value="F:siderophore uptake transmembrane transporter activity"/>
    <property type="evidence" value="ECO:0007669"/>
    <property type="project" value="TreeGrafter"/>
</dbReference>
<evidence type="ECO:0000256" key="9">
    <source>
        <dbReference type="ARBA" id="ARBA00023170"/>
    </source>
</evidence>
<dbReference type="InterPro" id="IPR000531">
    <property type="entry name" value="Beta-barrel_TonB"/>
</dbReference>
<feature type="domain" description="TonB-dependent receptor plug" evidence="14">
    <location>
        <begin position="98"/>
        <end position="192"/>
    </location>
</feature>
<dbReference type="Gene3D" id="2.170.130.10">
    <property type="entry name" value="TonB-dependent receptor, plug domain"/>
    <property type="match status" value="1"/>
</dbReference>
<dbReference type="SUPFAM" id="SSF56935">
    <property type="entry name" value="Porins"/>
    <property type="match status" value="1"/>
</dbReference>
<evidence type="ECO:0000259" key="14">
    <source>
        <dbReference type="Pfam" id="PF07715"/>
    </source>
</evidence>
<dbReference type="AlphaFoldDB" id="A0A0U3GJ02"/>
<evidence type="ECO:0000256" key="2">
    <source>
        <dbReference type="ARBA" id="ARBA00008143"/>
    </source>
</evidence>
<dbReference type="PANTHER" id="PTHR30069">
    <property type="entry name" value="TONB-DEPENDENT OUTER MEMBRANE RECEPTOR"/>
    <property type="match status" value="1"/>
</dbReference>
<evidence type="ECO:0000259" key="13">
    <source>
        <dbReference type="Pfam" id="PF00593"/>
    </source>
</evidence>
<dbReference type="Pfam" id="PF07715">
    <property type="entry name" value="Plug"/>
    <property type="match status" value="1"/>
</dbReference>
<evidence type="ECO:0000256" key="1">
    <source>
        <dbReference type="ARBA" id="ARBA00004571"/>
    </source>
</evidence>
<dbReference type="GO" id="GO:0044718">
    <property type="term" value="P:siderophore transmembrane transport"/>
    <property type="evidence" value="ECO:0007669"/>
    <property type="project" value="TreeGrafter"/>
</dbReference>
<dbReference type="Proteomes" id="UP000069015">
    <property type="component" value="Chromosome 1"/>
</dbReference>
<dbReference type="PROSITE" id="PS52016">
    <property type="entry name" value="TONB_DEPENDENT_REC_3"/>
    <property type="match status" value="1"/>
</dbReference>
<evidence type="ECO:0000256" key="10">
    <source>
        <dbReference type="ARBA" id="ARBA00023237"/>
    </source>
</evidence>
<dbReference type="PANTHER" id="PTHR30069:SF29">
    <property type="entry name" value="HEMOGLOBIN AND HEMOGLOBIN-HAPTOGLOBIN-BINDING PROTEIN 1-RELATED"/>
    <property type="match status" value="1"/>
</dbReference>
<proteinExistence type="inferred from homology"/>
<dbReference type="InterPro" id="IPR037066">
    <property type="entry name" value="Plug_dom_sf"/>
</dbReference>
<reference evidence="15 16" key="1">
    <citation type="submission" date="2015-12" db="EMBL/GenBank/DDBJ databases">
        <title>Complete genome sequence of Pseudoalteromonas rubra SCSIO 6842, harboring a conjugative plasmid.</title>
        <authorList>
            <person name="Li B."/>
            <person name="Wang X."/>
        </authorList>
    </citation>
    <scope>NUCLEOTIDE SEQUENCE [LARGE SCALE GENOMIC DNA]</scope>
    <source>
        <strain evidence="15 16">SCSIO 6842</strain>
    </source>
</reference>